<protein>
    <submittedName>
        <fullName evidence="2">Uncharacterized protein</fullName>
    </submittedName>
</protein>
<evidence type="ECO:0000313" key="2">
    <source>
        <dbReference type="EMBL" id="KZC13169.1"/>
    </source>
</evidence>
<dbReference type="AlphaFoldDB" id="A0A154PMT8"/>
<gene>
    <name evidence="2" type="ORF">WN55_05872</name>
</gene>
<name>A0A154PMT8_DUFNO</name>
<feature type="region of interest" description="Disordered" evidence="1">
    <location>
        <begin position="1"/>
        <end position="40"/>
    </location>
</feature>
<keyword evidence="3" id="KW-1185">Reference proteome</keyword>
<sequence>MYKIPRPVGQGHDPSTRIAGIPAPLAPSSKRTEASDWRGPRKVQSKKKITTIDARRKATKRVALFNDSAPVVCGSTADILLRKKAAISGVTKDTDTYTTRVERLPVLYASDVTEANKGIQAESSSNYTLPAEKSNVHHYSATANRSEPHFNNNQQSCQPPKWIQDFKNEIASLFSNQLQTLAAQIASNTSKIEYILNRLFSS</sequence>
<proteinExistence type="predicted"/>
<dbReference type="Proteomes" id="UP000076502">
    <property type="component" value="Unassembled WGS sequence"/>
</dbReference>
<dbReference type="OrthoDB" id="7989680at2759"/>
<evidence type="ECO:0000256" key="1">
    <source>
        <dbReference type="SAM" id="MobiDB-lite"/>
    </source>
</evidence>
<reference evidence="2 3" key="1">
    <citation type="submission" date="2015-07" db="EMBL/GenBank/DDBJ databases">
        <title>The genome of Dufourea novaeangliae.</title>
        <authorList>
            <person name="Pan H."/>
            <person name="Kapheim K."/>
        </authorList>
    </citation>
    <scope>NUCLEOTIDE SEQUENCE [LARGE SCALE GENOMIC DNA]</scope>
    <source>
        <strain evidence="2">0120121106</strain>
        <tissue evidence="2">Whole body</tissue>
    </source>
</reference>
<feature type="compositionally biased region" description="Basic and acidic residues" evidence="1">
    <location>
        <begin position="30"/>
        <end position="39"/>
    </location>
</feature>
<evidence type="ECO:0000313" key="3">
    <source>
        <dbReference type="Proteomes" id="UP000076502"/>
    </source>
</evidence>
<organism evidence="2 3">
    <name type="scientific">Dufourea novaeangliae</name>
    <name type="common">Sweat bee</name>
    <dbReference type="NCBI Taxonomy" id="178035"/>
    <lineage>
        <taxon>Eukaryota</taxon>
        <taxon>Metazoa</taxon>
        <taxon>Ecdysozoa</taxon>
        <taxon>Arthropoda</taxon>
        <taxon>Hexapoda</taxon>
        <taxon>Insecta</taxon>
        <taxon>Pterygota</taxon>
        <taxon>Neoptera</taxon>
        <taxon>Endopterygota</taxon>
        <taxon>Hymenoptera</taxon>
        <taxon>Apocrita</taxon>
        <taxon>Aculeata</taxon>
        <taxon>Apoidea</taxon>
        <taxon>Anthophila</taxon>
        <taxon>Halictidae</taxon>
        <taxon>Rophitinae</taxon>
        <taxon>Dufourea</taxon>
    </lineage>
</organism>
<dbReference type="EMBL" id="KQ434988">
    <property type="protein sequence ID" value="KZC13169.1"/>
    <property type="molecule type" value="Genomic_DNA"/>
</dbReference>
<accession>A0A154PMT8</accession>